<organism evidence="6 7">
    <name type="scientific">Levilactobacillus lanxiensis</name>
    <dbReference type="NCBI Taxonomy" id="2799568"/>
    <lineage>
        <taxon>Bacteria</taxon>
        <taxon>Bacillati</taxon>
        <taxon>Bacillota</taxon>
        <taxon>Bacilli</taxon>
        <taxon>Lactobacillales</taxon>
        <taxon>Lactobacillaceae</taxon>
        <taxon>Levilactobacillus</taxon>
    </lineage>
</organism>
<dbReference type="SUPFAM" id="SSF55486">
    <property type="entry name" value="Metalloproteases ('zincins'), catalytic domain"/>
    <property type="match status" value="1"/>
</dbReference>
<accession>A0ABW4D6R3</accession>
<evidence type="ECO:0000259" key="5">
    <source>
        <dbReference type="SMART" id="SM00235"/>
    </source>
</evidence>
<dbReference type="InterPro" id="IPR006026">
    <property type="entry name" value="Peptidase_Metallo"/>
</dbReference>
<evidence type="ECO:0000256" key="1">
    <source>
        <dbReference type="ARBA" id="ARBA00022670"/>
    </source>
</evidence>
<dbReference type="GO" id="GO:0008237">
    <property type="term" value="F:metallopeptidase activity"/>
    <property type="evidence" value="ECO:0007669"/>
    <property type="project" value="UniProtKB-KW"/>
</dbReference>
<proteinExistence type="predicted"/>
<keyword evidence="6" id="KW-0482">Metalloprotease</keyword>
<evidence type="ECO:0000313" key="7">
    <source>
        <dbReference type="Proteomes" id="UP001597189"/>
    </source>
</evidence>
<comment type="caution">
    <text evidence="6">The sequence shown here is derived from an EMBL/GenBank/DDBJ whole genome shotgun (WGS) entry which is preliminary data.</text>
</comment>
<evidence type="ECO:0000313" key="6">
    <source>
        <dbReference type="EMBL" id="MFD1455593.1"/>
    </source>
</evidence>
<evidence type="ECO:0000256" key="3">
    <source>
        <dbReference type="ARBA" id="ARBA00022801"/>
    </source>
</evidence>
<keyword evidence="7" id="KW-1185">Reference proteome</keyword>
<gene>
    <name evidence="6" type="ORF">ACFQ44_07805</name>
</gene>
<keyword evidence="4" id="KW-0862">Zinc</keyword>
<keyword evidence="3 6" id="KW-0378">Hydrolase</keyword>
<sequence>MRKLWGLLAVLLLGSVMLVSVWGKFPKFVAMSEITVAQATSRLGVQLPMVGREESKRATPVESIVKPQTLSKTYYYRFGNEVPDKMVRTFEKAVAVYNETGIVNLVAGDATAHQNEIAFFAYSKEMPEDQSTYLELGKGGPEIEEVTGFQGYTANHARAGMNLKYPQSVRLSVAIHEIGHAVGLDHSHSHNSVMYPIDQGTTHLSAGDLKTLRHLYQKA</sequence>
<dbReference type="EMBL" id="JBHTOD010000005">
    <property type="protein sequence ID" value="MFD1455593.1"/>
    <property type="molecule type" value="Genomic_DNA"/>
</dbReference>
<keyword evidence="1" id="KW-0645">Protease</keyword>
<dbReference type="Proteomes" id="UP001597189">
    <property type="component" value="Unassembled WGS sequence"/>
</dbReference>
<dbReference type="EC" id="3.4.24.-" evidence="6"/>
<dbReference type="SMART" id="SM00235">
    <property type="entry name" value="ZnMc"/>
    <property type="match status" value="1"/>
</dbReference>
<dbReference type="RefSeq" id="WP_203645282.1">
    <property type="nucleotide sequence ID" value="NZ_BOLN01000005.1"/>
</dbReference>
<dbReference type="InterPro" id="IPR024079">
    <property type="entry name" value="MetalloPept_cat_dom_sf"/>
</dbReference>
<dbReference type="Pfam" id="PF00413">
    <property type="entry name" value="Peptidase_M10"/>
    <property type="match status" value="1"/>
</dbReference>
<evidence type="ECO:0000256" key="4">
    <source>
        <dbReference type="ARBA" id="ARBA00022833"/>
    </source>
</evidence>
<name>A0ABW4D6R3_9LACO</name>
<keyword evidence="2" id="KW-0479">Metal-binding</keyword>
<reference evidence="7" key="1">
    <citation type="journal article" date="2019" name="Int. J. Syst. Evol. Microbiol.">
        <title>The Global Catalogue of Microorganisms (GCM) 10K type strain sequencing project: providing services to taxonomists for standard genome sequencing and annotation.</title>
        <authorList>
            <consortium name="The Broad Institute Genomics Platform"/>
            <consortium name="The Broad Institute Genome Sequencing Center for Infectious Disease"/>
            <person name="Wu L."/>
            <person name="Ma J."/>
        </authorList>
    </citation>
    <scope>NUCLEOTIDE SEQUENCE [LARGE SCALE GENOMIC DNA]</scope>
    <source>
        <strain evidence="7">CCM 8979</strain>
    </source>
</reference>
<feature type="domain" description="Peptidase metallopeptidase" evidence="5">
    <location>
        <begin position="66"/>
        <end position="218"/>
    </location>
</feature>
<dbReference type="InterPro" id="IPR001818">
    <property type="entry name" value="Pept_M10_metallopeptidase"/>
</dbReference>
<evidence type="ECO:0000256" key="2">
    <source>
        <dbReference type="ARBA" id="ARBA00022723"/>
    </source>
</evidence>
<protein>
    <submittedName>
        <fullName evidence="6">Matrixin family metalloprotease</fullName>
        <ecNumber evidence="6">3.4.24.-</ecNumber>
    </submittedName>
</protein>
<dbReference type="Gene3D" id="3.40.390.10">
    <property type="entry name" value="Collagenase (Catalytic Domain)"/>
    <property type="match status" value="1"/>
</dbReference>